<feature type="compositionally biased region" description="Polar residues" evidence="10">
    <location>
        <begin position="82"/>
        <end position="94"/>
    </location>
</feature>
<keyword evidence="14" id="KW-1185">Reference proteome</keyword>
<keyword evidence="6" id="KW-0862">Zinc</keyword>
<comment type="caution">
    <text evidence="13">The sequence shown here is derived from an EMBL/GenBank/DDBJ whole genome shotgun (WGS) entry which is preliminary data.</text>
</comment>
<evidence type="ECO:0000256" key="9">
    <source>
        <dbReference type="ARBA" id="ARBA00023315"/>
    </source>
</evidence>
<evidence type="ECO:0000256" key="8">
    <source>
        <dbReference type="ARBA" id="ARBA00023306"/>
    </source>
</evidence>
<dbReference type="PANTHER" id="PTHR45884:SF2">
    <property type="entry name" value="N-ACETYLTRANSFERASE ECO"/>
    <property type="match status" value="1"/>
</dbReference>
<evidence type="ECO:0000256" key="7">
    <source>
        <dbReference type="ARBA" id="ARBA00023242"/>
    </source>
</evidence>
<dbReference type="EMBL" id="JALNTZ010000006">
    <property type="protein sequence ID" value="KAJ3648581.1"/>
    <property type="molecule type" value="Genomic_DNA"/>
</dbReference>
<protein>
    <recommendedName>
        <fullName evidence="15">N-acetyltransferase ESCO2</fullName>
    </recommendedName>
</protein>
<evidence type="ECO:0000256" key="10">
    <source>
        <dbReference type="SAM" id="MobiDB-lite"/>
    </source>
</evidence>
<dbReference type="GO" id="GO:0005634">
    <property type="term" value="C:nucleus"/>
    <property type="evidence" value="ECO:0007669"/>
    <property type="project" value="UniProtKB-SubCell"/>
</dbReference>
<evidence type="ECO:0000313" key="13">
    <source>
        <dbReference type="EMBL" id="KAJ3648581.1"/>
    </source>
</evidence>
<gene>
    <name evidence="13" type="ORF">Zmor_020374</name>
</gene>
<comment type="similarity">
    <text evidence="2">Belongs to the acetyltransferase family. ECO subfamily.</text>
</comment>
<dbReference type="PANTHER" id="PTHR45884">
    <property type="entry name" value="N-ACETYLTRANSFERASE ECO"/>
    <property type="match status" value="1"/>
</dbReference>
<evidence type="ECO:0000259" key="12">
    <source>
        <dbReference type="Pfam" id="PF13880"/>
    </source>
</evidence>
<keyword evidence="8" id="KW-0131">Cell cycle</keyword>
<proteinExistence type="inferred from homology"/>
<feature type="region of interest" description="Disordered" evidence="10">
    <location>
        <begin position="224"/>
        <end position="268"/>
    </location>
</feature>
<comment type="subcellular location">
    <subcellularLocation>
        <location evidence="1">Nucleus</location>
    </subcellularLocation>
</comment>
<keyword evidence="4" id="KW-0479">Metal-binding</keyword>
<dbReference type="Proteomes" id="UP001168821">
    <property type="component" value="Unassembled WGS sequence"/>
</dbReference>
<name>A0AA38I5U6_9CUCU</name>
<evidence type="ECO:0000256" key="2">
    <source>
        <dbReference type="ARBA" id="ARBA00005816"/>
    </source>
</evidence>
<keyword evidence="7" id="KW-0539">Nucleus</keyword>
<dbReference type="GO" id="GO:0061733">
    <property type="term" value="F:protein-lysine-acetyltransferase activity"/>
    <property type="evidence" value="ECO:0007669"/>
    <property type="project" value="TreeGrafter"/>
</dbReference>
<feature type="domain" description="N-acetyltransferase ESCO zinc-finger" evidence="11">
    <location>
        <begin position="420"/>
        <end position="458"/>
    </location>
</feature>
<evidence type="ECO:0000256" key="6">
    <source>
        <dbReference type="ARBA" id="ARBA00022833"/>
    </source>
</evidence>
<evidence type="ECO:0000313" key="14">
    <source>
        <dbReference type="Proteomes" id="UP001168821"/>
    </source>
</evidence>
<keyword evidence="9" id="KW-0012">Acyltransferase</keyword>
<sequence length="633" mass="70516">MKPQQRVEHTEAVSSRRRALFPCDDDGDSDLGCISPLNFDDEGLGNVKAALLDEDYDIIGVVVKGDALQTPVSATAVTKVFTPSASDESPTQRLKTPHDISDNTKFPKLVRTKQVDTALTLDCKNPKVRTALFPEIDMSVPSRTFYPKGDSDAAPRGFVAGSRASPRKAKKKQGLYLCSRKSRYRSGQINAGVRHKIKKRKVKKISRIAALQAAINIIQNSPLNTILPEPSPSQSPPSPTPSPSPPPRDPTPSPEPDPSKKFFKSSRHKGVVTVNANIKLEMNNGRLTLLSGKQPVKRARPRDDANPSKRVKLDFDTQQPLIPEKDISSIIQTLEDNKENEKNDVLMSPTSQMCNMTSGLALNSPKKARDLSAVLESMPGNNEGQAKLFPVFYPGRTALPAKSEGKVAAVRKFRGLAKDQMLLDAGQKRWGVTQCSECKIVYHMGDPGDEIMHLNYHNASHFFRFNGWKNERVVTSGFLDGRIVQIVPGDPKIWWKKVKEVMEVINRDLGYYDIEFNTANSQIFFYIRNKTIIGALVAEAKTSAHKLLTTHQDQVDLCSEESYPIKCGVSRIWVAQNQRKKGVASTLMDSLKRNFIFGYILKNEDVAFSSPTEMGKLFGQSYFKTPNFFIYFV</sequence>
<feature type="compositionally biased region" description="Pro residues" evidence="10">
    <location>
        <begin position="229"/>
        <end position="256"/>
    </location>
</feature>
<dbReference type="Pfam" id="PF13880">
    <property type="entry name" value="Acetyltransf_13"/>
    <property type="match status" value="1"/>
</dbReference>
<evidence type="ECO:0000256" key="4">
    <source>
        <dbReference type="ARBA" id="ARBA00022723"/>
    </source>
</evidence>
<evidence type="ECO:0008006" key="15">
    <source>
        <dbReference type="Google" id="ProtNLM"/>
    </source>
</evidence>
<evidence type="ECO:0000256" key="1">
    <source>
        <dbReference type="ARBA" id="ARBA00004123"/>
    </source>
</evidence>
<evidence type="ECO:0000256" key="3">
    <source>
        <dbReference type="ARBA" id="ARBA00022679"/>
    </source>
</evidence>
<evidence type="ECO:0000256" key="5">
    <source>
        <dbReference type="ARBA" id="ARBA00022771"/>
    </source>
</evidence>
<organism evidence="13 14">
    <name type="scientific">Zophobas morio</name>
    <dbReference type="NCBI Taxonomy" id="2755281"/>
    <lineage>
        <taxon>Eukaryota</taxon>
        <taxon>Metazoa</taxon>
        <taxon>Ecdysozoa</taxon>
        <taxon>Arthropoda</taxon>
        <taxon>Hexapoda</taxon>
        <taxon>Insecta</taxon>
        <taxon>Pterygota</taxon>
        <taxon>Neoptera</taxon>
        <taxon>Endopterygota</taxon>
        <taxon>Coleoptera</taxon>
        <taxon>Polyphaga</taxon>
        <taxon>Cucujiformia</taxon>
        <taxon>Tenebrionidae</taxon>
        <taxon>Zophobas</taxon>
    </lineage>
</organism>
<dbReference type="AlphaFoldDB" id="A0AA38I5U6"/>
<dbReference type="GO" id="GO:0000785">
    <property type="term" value="C:chromatin"/>
    <property type="evidence" value="ECO:0007669"/>
    <property type="project" value="TreeGrafter"/>
</dbReference>
<accession>A0AA38I5U6</accession>
<feature type="region of interest" description="Disordered" evidence="10">
    <location>
        <begin position="82"/>
        <end position="103"/>
    </location>
</feature>
<dbReference type="Pfam" id="PF13878">
    <property type="entry name" value="zf-C2H2_3"/>
    <property type="match status" value="1"/>
</dbReference>
<keyword evidence="3" id="KW-0808">Transferase</keyword>
<feature type="region of interest" description="Disordered" evidence="10">
    <location>
        <begin position="289"/>
        <end position="309"/>
    </location>
</feature>
<dbReference type="InterPro" id="IPR028009">
    <property type="entry name" value="ESCO_Acetyltransf_dom"/>
</dbReference>
<keyword evidence="5" id="KW-0863">Zinc-finger</keyword>
<dbReference type="InterPro" id="IPR028005">
    <property type="entry name" value="AcTrfase_ESCO_Znf_dom"/>
</dbReference>
<reference evidence="13" key="1">
    <citation type="journal article" date="2023" name="G3 (Bethesda)">
        <title>Whole genome assemblies of Zophobas morio and Tenebrio molitor.</title>
        <authorList>
            <person name="Kaur S."/>
            <person name="Stinson S.A."/>
            <person name="diCenzo G.C."/>
        </authorList>
    </citation>
    <scope>NUCLEOTIDE SEQUENCE</scope>
    <source>
        <strain evidence="13">QUZm001</strain>
    </source>
</reference>
<dbReference type="GO" id="GO:0008270">
    <property type="term" value="F:zinc ion binding"/>
    <property type="evidence" value="ECO:0007669"/>
    <property type="project" value="UniProtKB-KW"/>
</dbReference>
<dbReference type="GO" id="GO:0007064">
    <property type="term" value="P:mitotic sister chromatid cohesion"/>
    <property type="evidence" value="ECO:0007669"/>
    <property type="project" value="TreeGrafter"/>
</dbReference>
<feature type="domain" description="N-acetyltransferase ESCO acetyl-transferase" evidence="12">
    <location>
        <begin position="563"/>
        <end position="631"/>
    </location>
</feature>
<evidence type="ECO:0000259" key="11">
    <source>
        <dbReference type="Pfam" id="PF13878"/>
    </source>
</evidence>